<organism evidence="1 2">
    <name type="scientific">Nonlabens dokdonensis (strain DSM 17205 / KCTC 12402 / DSW-6)</name>
    <name type="common">Donghaeana dokdonensis</name>
    <dbReference type="NCBI Taxonomy" id="592029"/>
    <lineage>
        <taxon>Bacteria</taxon>
        <taxon>Pseudomonadati</taxon>
        <taxon>Bacteroidota</taxon>
        <taxon>Flavobacteriia</taxon>
        <taxon>Flavobacteriales</taxon>
        <taxon>Flavobacteriaceae</taxon>
        <taxon>Nonlabens</taxon>
    </lineage>
</organism>
<dbReference type="Proteomes" id="UP000011173">
    <property type="component" value="Chromosome"/>
</dbReference>
<dbReference type="STRING" id="592029.DDD_3365"/>
<dbReference type="KEGG" id="ndo:DDD_3365"/>
<accession>L7WDZ0</accession>
<evidence type="ECO:0000313" key="2">
    <source>
        <dbReference type="Proteomes" id="UP000011173"/>
    </source>
</evidence>
<sequence length="57" mass="7112">MINIYFINSFQQYSFYRSQGIDFINNQERFNEMKELFYYIKFILLFELNKIISLILP</sequence>
<dbReference type="EMBL" id="CP001397">
    <property type="protein sequence ID" value="AGC78492.1"/>
    <property type="molecule type" value="Genomic_DNA"/>
</dbReference>
<protein>
    <submittedName>
        <fullName evidence="1">Uncharacterized protein</fullName>
    </submittedName>
</protein>
<dbReference type="HOGENOM" id="CLU_2992210_0_0_10"/>
<reference evidence="1 2" key="1">
    <citation type="journal article" date="2013" name="Genome Biol. Evol.">
        <title>Genomic makeup of the marine flavobacterium Nonlabens (Donghaeana) dokdonensis DSW-6 and identification of a novel class of rhodopsins.</title>
        <authorList>
            <person name="Kwon S.K."/>
            <person name="Kim B.K."/>
            <person name="Song J.Y."/>
            <person name="Kwak M.J."/>
            <person name="Lee C.H."/>
            <person name="Yoon J.H."/>
            <person name="Oh T.K."/>
            <person name="Kim J.F."/>
        </authorList>
    </citation>
    <scope>NUCLEOTIDE SEQUENCE [LARGE SCALE GENOMIC DNA]</scope>
    <source>
        <strain evidence="2">DSM 17205 / KCTC 12402 / DSW-6</strain>
    </source>
</reference>
<evidence type="ECO:0000313" key="1">
    <source>
        <dbReference type="EMBL" id="AGC78492.1"/>
    </source>
</evidence>
<proteinExistence type="predicted"/>
<gene>
    <name evidence="1" type="ordered locus">DDD_3365</name>
</gene>
<dbReference type="AlphaFoldDB" id="L7WDZ0"/>
<name>L7WDZ0_NONDD</name>